<dbReference type="AlphaFoldDB" id="A0AAD6V936"/>
<organism evidence="1 2">
    <name type="scientific">Mycena pura</name>
    <dbReference type="NCBI Taxonomy" id="153505"/>
    <lineage>
        <taxon>Eukaryota</taxon>
        <taxon>Fungi</taxon>
        <taxon>Dikarya</taxon>
        <taxon>Basidiomycota</taxon>
        <taxon>Agaricomycotina</taxon>
        <taxon>Agaricomycetes</taxon>
        <taxon>Agaricomycetidae</taxon>
        <taxon>Agaricales</taxon>
        <taxon>Marasmiineae</taxon>
        <taxon>Mycenaceae</taxon>
        <taxon>Mycena</taxon>
    </lineage>
</organism>
<evidence type="ECO:0000313" key="2">
    <source>
        <dbReference type="Proteomes" id="UP001219525"/>
    </source>
</evidence>
<accession>A0AAD6V936</accession>
<evidence type="ECO:0000313" key="1">
    <source>
        <dbReference type="EMBL" id="KAJ7206497.1"/>
    </source>
</evidence>
<name>A0AAD6V936_9AGAR</name>
<gene>
    <name evidence="1" type="ORF">GGX14DRAFT_568046</name>
</gene>
<reference evidence="1" key="1">
    <citation type="submission" date="2023-03" db="EMBL/GenBank/DDBJ databases">
        <title>Massive genome expansion in bonnet fungi (Mycena s.s.) driven by repeated elements and novel gene families across ecological guilds.</title>
        <authorList>
            <consortium name="Lawrence Berkeley National Laboratory"/>
            <person name="Harder C.B."/>
            <person name="Miyauchi S."/>
            <person name="Viragh M."/>
            <person name="Kuo A."/>
            <person name="Thoen E."/>
            <person name="Andreopoulos B."/>
            <person name="Lu D."/>
            <person name="Skrede I."/>
            <person name="Drula E."/>
            <person name="Henrissat B."/>
            <person name="Morin E."/>
            <person name="Kohler A."/>
            <person name="Barry K."/>
            <person name="LaButti K."/>
            <person name="Morin E."/>
            <person name="Salamov A."/>
            <person name="Lipzen A."/>
            <person name="Mereny Z."/>
            <person name="Hegedus B."/>
            <person name="Baldrian P."/>
            <person name="Stursova M."/>
            <person name="Weitz H."/>
            <person name="Taylor A."/>
            <person name="Grigoriev I.V."/>
            <person name="Nagy L.G."/>
            <person name="Martin F."/>
            <person name="Kauserud H."/>
        </authorList>
    </citation>
    <scope>NUCLEOTIDE SEQUENCE</scope>
    <source>
        <strain evidence="1">9144</strain>
    </source>
</reference>
<comment type="caution">
    <text evidence="1">The sequence shown here is derived from an EMBL/GenBank/DDBJ whole genome shotgun (WGS) entry which is preliminary data.</text>
</comment>
<sequence>MAAAQSLHSCLLAAANPLHRSASMFSLEDWCCQQGSAAVVISITNSTVLGHARAPLCTGVHATGAQMDAADAPHSAVPFLSSTEVDELHQVPAVIHCAGSPHTGRARVLHGEVGRERAVGARDGDGHVWPPKRVLRTRWVFLEVVVSPIKSVEEAVKAWEACGRQQQARAGRCRREPCVRAVWRPRAIFARRAGAPGAADAVYVASRSPYVPPPPHRHSSISQ</sequence>
<proteinExistence type="predicted"/>
<dbReference type="EMBL" id="JARJCW010000039">
    <property type="protein sequence ID" value="KAJ7206497.1"/>
    <property type="molecule type" value="Genomic_DNA"/>
</dbReference>
<dbReference type="Proteomes" id="UP001219525">
    <property type="component" value="Unassembled WGS sequence"/>
</dbReference>
<keyword evidence="2" id="KW-1185">Reference proteome</keyword>
<protein>
    <submittedName>
        <fullName evidence="1">Uncharacterized protein</fullName>
    </submittedName>
</protein>